<evidence type="ECO:0000256" key="6">
    <source>
        <dbReference type="ARBA" id="ARBA00023170"/>
    </source>
</evidence>
<evidence type="ECO:0000256" key="1">
    <source>
        <dbReference type="ARBA" id="ARBA00004141"/>
    </source>
</evidence>
<dbReference type="OrthoDB" id="10036964at2759"/>
<evidence type="ECO:0000259" key="10">
    <source>
        <dbReference type="PROSITE" id="PS50262"/>
    </source>
</evidence>
<feature type="region of interest" description="Disordered" evidence="8">
    <location>
        <begin position="367"/>
        <end position="389"/>
    </location>
</feature>
<dbReference type="PANTHER" id="PTHR24243:SF208">
    <property type="entry name" value="PYROKININ-1 RECEPTOR"/>
    <property type="match status" value="1"/>
</dbReference>
<evidence type="ECO:0000256" key="5">
    <source>
        <dbReference type="ARBA" id="ARBA00023136"/>
    </source>
</evidence>
<evidence type="ECO:0000256" key="2">
    <source>
        <dbReference type="ARBA" id="ARBA00022692"/>
    </source>
</evidence>
<reference evidence="11" key="1">
    <citation type="submission" date="2021-10" db="EMBL/GenBank/DDBJ databases">
        <title>Tropical sea cucumber genome reveals ecological adaptation and Cuvierian tubules defense mechanism.</title>
        <authorList>
            <person name="Chen T."/>
        </authorList>
    </citation>
    <scope>NUCLEOTIDE SEQUENCE</scope>
    <source>
        <strain evidence="11">Nanhai2018</strain>
        <tissue evidence="11">Muscle</tissue>
    </source>
</reference>
<organism evidence="11 12">
    <name type="scientific">Holothuria leucospilota</name>
    <name type="common">Black long sea cucumber</name>
    <name type="synonym">Mertensiothuria leucospilota</name>
    <dbReference type="NCBI Taxonomy" id="206669"/>
    <lineage>
        <taxon>Eukaryota</taxon>
        <taxon>Metazoa</taxon>
        <taxon>Echinodermata</taxon>
        <taxon>Eleutherozoa</taxon>
        <taxon>Echinozoa</taxon>
        <taxon>Holothuroidea</taxon>
        <taxon>Aspidochirotacea</taxon>
        <taxon>Aspidochirotida</taxon>
        <taxon>Holothuriidae</taxon>
        <taxon>Holothuria</taxon>
    </lineage>
</organism>
<evidence type="ECO:0000256" key="4">
    <source>
        <dbReference type="ARBA" id="ARBA00023040"/>
    </source>
</evidence>
<dbReference type="Gene3D" id="1.20.1070.10">
    <property type="entry name" value="Rhodopsin 7-helix transmembrane proteins"/>
    <property type="match status" value="1"/>
</dbReference>
<dbReference type="GO" id="GO:0005886">
    <property type="term" value="C:plasma membrane"/>
    <property type="evidence" value="ECO:0007669"/>
    <property type="project" value="TreeGrafter"/>
</dbReference>
<feature type="transmembrane region" description="Helical" evidence="9">
    <location>
        <begin position="233"/>
        <end position="253"/>
    </location>
</feature>
<feature type="domain" description="G-protein coupled receptors family 1 profile" evidence="10">
    <location>
        <begin position="69"/>
        <end position="347"/>
    </location>
</feature>
<keyword evidence="6 11" id="KW-0675">Receptor</keyword>
<dbReference type="CDD" id="cd00637">
    <property type="entry name" value="7tm_classA_rhodopsin-like"/>
    <property type="match status" value="1"/>
</dbReference>
<dbReference type="PROSITE" id="PS50262">
    <property type="entry name" value="G_PROTEIN_RECEP_F1_2"/>
    <property type="match status" value="1"/>
</dbReference>
<evidence type="ECO:0000313" key="12">
    <source>
        <dbReference type="Proteomes" id="UP001152320"/>
    </source>
</evidence>
<keyword evidence="5 9" id="KW-0472">Membrane</keyword>
<keyword evidence="2 9" id="KW-0812">Transmembrane</keyword>
<dbReference type="AlphaFoldDB" id="A0A9Q1BKE7"/>
<keyword evidence="3 9" id="KW-1133">Transmembrane helix</keyword>
<dbReference type="Pfam" id="PF00001">
    <property type="entry name" value="7tm_1"/>
    <property type="match status" value="1"/>
</dbReference>
<evidence type="ECO:0000256" key="7">
    <source>
        <dbReference type="ARBA" id="ARBA00023224"/>
    </source>
</evidence>
<feature type="compositionally biased region" description="Polar residues" evidence="8">
    <location>
        <begin position="373"/>
        <end position="389"/>
    </location>
</feature>
<keyword evidence="12" id="KW-1185">Reference proteome</keyword>
<feature type="transmembrane region" description="Helical" evidence="9">
    <location>
        <begin position="131"/>
        <end position="153"/>
    </location>
</feature>
<dbReference type="PANTHER" id="PTHR24243">
    <property type="entry name" value="G-PROTEIN COUPLED RECEPTOR"/>
    <property type="match status" value="1"/>
</dbReference>
<evidence type="ECO:0000256" key="3">
    <source>
        <dbReference type="ARBA" id="ARBA00022989"/>
    </source>
</evidence>
<name>A0A9Q1BKE7_HOLLE</name>
<sequence>MDFSVYESNFDRFLQGPSLYGENQGCSYDVSYDFRNYTDEEIEEFHPPPHKIIIYLYVLPVVLSLGVFSNSAFIFVIIRLKRMRTITNFYLVNLAIADISYLLIGTTEKLVRTLSSPIDTDQGMFSRWSCIVIYSLLDTTSFASLFLVSLVTLEKFYAVCFPLKHRRVTGQGRTVKLVIFCWVLACAFACSLMPSYWLIIYACTTWPDRERYSDYPSRIGACWPVSDFAMNSAYGMQTIPFFLALLPNTVMYIKIVGTLNSRVATSSEMNSSREQNLRMRNMVARMLVANGTLFFALASPFHILSFIIMIISLSSPKLDHLYDGIDTAIPVCQLLLYMNSAVNPVVYSVTNSRYRKAYLDAVKSLRRKRTKHNGNSSLPVNNLSHSDPT</sequence>
<comment type="subcellular location">
    <subcellularLocation>
        <location evidence="1">Membrane</location>
        <topology evidence="1">Multi-pass membrane protein</topology>
    </subcellularLocation>
</comment>
<gene>
    <name evidence="11" type="ORF">HOLleu_30380</name>
</gene>
<feature type="transmembrane region" description="Helical" evidence="9">
    <location>
        <begin position="90"/>
        <end position="111"/>
    </location>
</feature>
<feature type="transmembrane region" description="Helical" evidence="9">
    <location>
        <begin position="174"/>
        <end position="199"/>
    </location>
</feature>
<dbReference type="PRINTS" id="PR00237">
    <property type="entry name" value="GPCRRHODOPSN"/>
</dbReference>
<protein>
    <submittedName>
        <fullName evidence="11">Thyrotropin-releasing hormone receptor</fullName>
    </submittedName>
</protein>
<dbReference type="SUPFAM" id="SSF81321">
    <property type="entry name" value="Family A G protein-coupled receptor-like"/>
    <property type="match status" value="1"/>
</dbReference>
<proteinExistence type="predicted"/>
<feature type="transmembrane region" description="Helical" evidence="9">
    <location>
        <begin position="287"/>
        <end position="311"/>
    </location>
</feature>
<dbReference type="GO" id="GO:0004930">
    <property type="term" value="F:G protein-coupled receptor activity"/>
    <property type="evidence" value="ECO:0007669"/>
    <property type="project" value="UniProtKB-KW"/>
</dbReference>
<dbReference type="Proteomes" id="UP001152320">
    <property type="component" value="Chromosome 15"/>
</dbReference>
<comment type="caution">
    <text evidence="11">The sequence shown here is derived from an EMBL/GenBank/DDBJ whole genome shotgun (WGS) entry which is preliminary data.</text>
</comment>
<evidence type="ECO:0000256" key="8">
    <source>
        <dbReference type="SAM" id="MobiDB-lite"/>
    </source>
</evidence>
<keyword evidence="7" id="KW-0807">Transducer</keyword>
<dbReference type="InterPro" id="IPR000276">
    <property type="entry name" value="GPCR_Rhodpsn"/>
</dbReference>
<feature type="transmembrane region" description="Helical" evidence="9">
    <location>
        <begin position="52"/>
        <end position="78"/>
    </location>
</feature>
<evidence type="ECO:0000313" key="11">
    <source>
        <dbReference type="EMBL" id="KAJ8028209.1"/>
    </source>
</evidence>
<keyword evidence="4" id="KW-0297">G-protein coupled receptor</keyword>
<evidence type="ECO:0000256" key="9">
    <source>
        <dbReference type="SAM" id="Phobius"/>
    </source>
</evidence>
<dbReference type="EMBL" id="JAIZAY010000015">
    <property type="protein sequence ID" value="KAJ8028209.1"/>
    <property type="molecule type" value="Genomic_DNA"/>
</dbReference>
<dbReference type="InterPro" id="IPR017452">
    <property type="entry name" value="GPCR_Rhodpsn_7TM"/>
</dbReference>
<accession>A0A9Q1BKE7</accession>